<dbReference type="Proteomes" id="UP000076842">
    <property type="component" value="Unassembled WGS sequence"/>
</dbReference>
<reference evidence="2 3" key="1">
    <citation type="journal article" date="2016" name="Mol. Biol. Evol.">
        <title>Comparative Genomics of Early-Diverging Mushroom-Forming Fungi Provides Insights into the Origins of Lignocellulose Decay Capabilities.</title>
        <authorList>
            <person name="Nagy L.G."/>
            <person name="Riley R."/>
            <person name="Tritt A."/>
            <person name="Adam C."/>
            <person name="Daum C."/>
            <person name="Floudas D."/>
            <person name="Sun H."/>
            <person name="Yadav J.S."/>
            <person name="Pangilinan J."/>
            <person name="Larsson K.H."/>
            <person name="Matsuura K."/>
            <person name="Barry K."/>
            <person name="Labutti K."/>
            <person name="Kuo R."/>
            <person name="Ohm R.A."/>
            <person name="Bhattacharya S.S."/>
            <person name="Shirouzu T."/>
            <person name="Yoshinaga Y."/>
            <person name="Martin F.M."/>
            <person name="Grigoriev I.V."/>
            <person name="Hibbett D.S."/>
        </authorList>
    </citation>
    <scope>NUCLEOTIDE SEQUENCE [LARGE SCALE GENOMIC DNA]</scope>
    <source>
        <strain evidence="2 3">HHB12733</strain>
    </source>
</reference>
<feature type="compositionally biased region" description="Low complexity" evidence="1">
    <location>
        <begin position="275"/>
        <end position="293"/>
    </location>
</feature>
<feature type="region of interest" description="Disordered" evidence="1">
    <location>
        <begin position="1"/>
        <end position="26"/>
    </location>
</feature>
<dbReference type="AlphaFoldDB" id="A0A165C0A5"/>
<evidence type="ECO:0000256" key="1">
    <source>
        <dbReference type="SAM" id="MobiDB-lite"/>
    </source>
</evidence>
<proteinExistence type="predicted"/>
<organism evidence="2 3">
    <name type="scientific">Calocera cornea HHB12733</name>
    <dbReference type="NCBI Taxonomy" id="1353952"/>
    <lineage>
        <taxon>Eukaryota</taxon>
        <taxon>Fungi</taxon>
        <taxon>Dikarya</taxon>
        <taxon>Basidiomycota</taxon>
        <taxon>Agaricomycotina</taxon>
        <taxon>Dacrymycetes</taxon>
        <taxon>Dacrymycetales</taxon>
        <taxon>Dacrymycetaceae</taxon>
        <taxon>Calocera</taxon>
    </lineage>
</organism>
<evidence type="ECO:0000313" key="3">
    <source>
        <dbReference type="Proteomes" id="UP000076842"/>
    </source>
</evidence>
<gene>
    <name evidence="2" type="ORF">CALCODRAFT_538835</name>
</gene>
<dbReference type="EMBL" id="KV424263">
    <property type="protein sequence ID" value="KZT50039.1"/>
    <property type="molecule type" value="Genomic_DNA"/>
</dbReference>
<name>A0A165C0A5_9BASI</name>
<dbReference type="STRING" id="1353952.A0A165C0A5"/>
<feature type="region of interest" description="Disordered" evidence="1">
    <location>
        <begin position="669"/>
        <end position="735"/>
    </location>
</feature>
<protein>
    <submittedName>
        <fullName evidence="2">Uncharacterized protein</fullName>
    </submittedName>
</protein>
<feature type="region of interest" description="Disordered" evidence="1">
    <location>
        <begin position="150"/>
        <end position="174"/>
    </location>
</feature>
<accession>A0A165C0A5</accession>
<evidence type="ECO:0000313" key="2">
    <source>
        <dbReference type="EMBL" id="KZT50039.1"/>
    </source>
</evidence>
<dbReference type="OrthoDB" id="6625923at2759"/>
<feature type="region of interest" description="Disordered" evidence="1">
    <location>
        <begin position="187"/>
        <end position="294"/>
    </location>
</feature>
<keyword evidence="3" id="KW-1185">Reference proteome</keyword>
<feature type="compositionally biased region" description="Basic and acidic residues" evidence="1">
    <location>
        <begin position="713"/>
        <end position="724"/>
    </location>
</feature>
<feature type="compositionally biased region" description="Acidic residues" evidence="1">
    <location>
        <begin position="681"/>
        <end position="700"/>
    </location>
</feature>
<dbReference type="InParanoid" id="A0A165C0A5"/>
<sequence>MTNYRPLAPLMTVPAQPAPQRQREDRAHQLNLRRSTVPQQLAIARLILPQQLNLKRTSLPQALAILRLILPQQHNHKHTSLPRQLAIPHINLPRQAKLLRFTVPPQRAIPRLALPQQHNHKHSSLPKQLALQRLVFPLLPNLRQRTILPPLTTRRHSLPKQQDAKQLAPSRLFLPQQLARRRRIRFLDPRTAPHLSHRTPTGLPIPQPAELASSPTRGVLPHNQAHPAPLSPWDFRLAPVDPDEEEEFGTPVHRYRSPPGGGTTQEPPSPAWARSLSPGAAPPSKASSVSNPAEDVVPKWTRRMTRLLVNAPDPNRATDEQMADWLQQTEGFLHTMDNWVSTDLSGMNLYLLHLEEFLLKHVARTAQRLKKKAPRPRKGYKRLPIDDNSHTLMRSEIALMKRHATLPATQLISACQTPQQLIDEIARNRVWDTPYFGGWNSPEERQQVEANQTYFDMFHGGDIEFFEEARGPILQEAVFLLAWHVFDQFPDPLPRREIVADIFNWSDIEAELMRESADGRSLWNYDLYSCLFIDSIQTVNQLKPQIGNADIRRLQQWFEHYHTVVGDTVHHHAKFDSPYTVEMARPIIDTTQHALVWLAHTEDVRSHIIPKLPRVLLEQTQMRDADGAWIGRRAPPLTRDMLLQKRARSMEMNEFHYWYGQYTAHSRNAPRVTEHPAPPADEQEQDQEQEEQEEEQEGDEDAHPAEDGMLTDSSRRTSEPEGPLRRRRSRMSVHPEADELACPIWEFPTYDLDHFPSFSQVKKNGISVISDVRLPGDFTPLTSSAVSIKRYDPEGNRTYDPKAKEKAPDATKFAISIIDDIISNEWFSGGQDFPGNVPGEPTPPFHWVDLQDAQGLRRSSKLGKVYSGAHNYLTLHTLQYAGS</sequence>